<dbReference type="Proteomes" id="UP000193900">
    <property type="component" value="Unassembled WGS sequence"/>
</dbReference>
<keyword evidence="3" id="KW-0479">Metal-binding</keyword>
<dbReference type="InterPro" id="IPR006439">
    <property type="entry name" value="HAD-SF_hydro_IA"/>
</dbReference>
<reference evidence="6 7" key="1">
    <citation type="submission" date="2017-03" db="EMBL/GenBank/DDBJ databases">
        <authorList>
            <person name="Afonso C.L."/>
            <person name="Miller P.J."/>
            <person name="Scott M.A."/>
            <person name="Spackman E."/>
            <person name="Goraichik I."/>
            <person name="Dimitrov K.M."/>
            <person name="Suarez D.L."/>
            <person name="Swayne D.E."/>
        </authorList>
    </citation>
    <scope>NUCLEOTIDE SEQUENCE [LARGE SCALE GENOMIC DNA]</scope>
    <source>
        <strain evidence="6 7">CECT 7023</strain>
    </source>
</reference>
<sequence>MSPALLFDLDGTMLETDAIHRAVFTDMLAPRGIAVDEAFYMEHIHGRLNADFFAEWLPDEADPEALSEAKEAEFRRRLPHPFPAMAGLHDLLDRATAAGLPIAVVTNAMRPNAEAMLRAIDARDHFEVIVIGEECPRAKPHPDPYLQAIEALGVAPEQTIAFEDSPSGIRAARAAGAFAIGIRSSLSDAALRAAGAHRTLSDFTDPALADILRRFKGVPA</sequence>
<dbReference type="PANTHER" id="PTHR46193">
    <property type="entry name" value="6-PHOSPHOGLUCONATE PHOSPHATASE"/>
    <property type="match status" value="1"/>
</dbReference>
<dbReference type="InterPro" id="IPR041492">
    <property type="entry name" value="HAD_2"/>
</dbReference>
<dbReference type="NCBIfam" id="TIGR01509">
    <property type="entry name" value="HAD-SF-IA-v3"/>
    <property type="match status" value="1"/>
</dbReference>
<dbReference type="EC" id="3.1.3.-" evidence="6"/>
<gene>
    <name evidence="6" type="ORF">ROA7023_00126</name>
</gene>
<evidence type="ECO:0000256" key="3">
    <source>
        <dbReference type="ARBA" id="ARBA00022723"/>
    </source>
</evidence>
<name>A0A1Y5RDQ0_9RHOB</name>
<dbReference type="InterPro" id="IPR023214">
    <property type="entry name" value="HAD_sf"/>
</dbReference>
<organism evidence="6 7">
    <name type="scientific">Roseisalinus antarcticus</name>
    <dbReference type="NCBI Taxonomy" id="254357"/>
    <lineage>
        <taxon>Bacteria</taxon>
        <taxon>Pseudomonadati</taxon>
        <taxon>Pseudomonadota</taxon>
        <taxon>Alphaproteobacteria</taxon>
        <taxon>Rhodobacterales</taxon>
        <taxon>Roseobacteraceae</taxon>
        <taxon>Roseisalinus</taxon>
    </lineage>
</organism>
<protein>
    <submittedName>
        <fullName evidence="6">Phosphorylated carbohydrates phosphatase</fullName>
        <ecNumber evidence="6">3.1.3.-</ecNumber>
    </submittedName>
</protein>
<dbReference type="SFLD" id="SFLDG01135">
    <property type="entry name" value="C1.5.6:_HAD__Beta-PGM__Phospha"/>
    <property type="match status" value="1"/>
</dbReference>
<dbReference type="RefSeq" id="WP_085877069.1">
    <property type="nucleotide sequence ID" value="NZ_FWFZ01000001.1"/>
</dbReference>
<proteinExistence type="inferred from homology"/>
<dbReference type="InterPro" id="IPR036412">
    <property type="entry name" value="HAD-like_sf"/>
</dbReference>
<evidence type="ECO:0000256" key="2">
    <source>
        <dbReference type="ARBA" id="ARBA00006171"/>
    </source>
</evidence>
<dbReference type="EMBL" id="FWFZ01000001">
    <property type="protein sequence ID" value="SLN14225.1"/>
    <property type="molecule type" value="Genomic_DNA"/>
</dbReference>
<keyword evidence="6" id="KW-0378">Hydrolase</keyword>
<dbReference type="GO" id="GO:0046872">
    <property type="term" value="F:metal ion binding"/>
    <property type="evidence" value="ECO:0007669"/>
    <property type="project" value="UniProtKB-KW"/>
</dbReference>
<dbReference type="Pfam" id="PF13419">
    <property type="entry name" value="HAD_2"/>
    <property type="match status" value="1"/>
</dbReference>
<accession>A0A1Y5RDQ0</accession>
<dbReference type="OrthoDB" id="9782449at2"/>
<dbReference type="PANTHER" id="PTHR46193:SF18">
    <property type="entry name" value="HEXITOL PHOSPHATASE B"/>
    <property type="match status" value="1"/>
</dbReference>
<dbReference type="Gene3D" id="3.40.50.1000">
    <property type="entry name" value="HAD superfamily/HAD-like"/>
    <property type="match status" value="1"/>
</dbReference>
<dbReference type="GO" id="GO:0016787">
    <property type="term" value="F:hydrolase activity"/>
    <property type="evidence" value="ECO:0007669"/>
    <property type="project" value="UniProtKB-KW"/>
</dbReference>
<dbReference type="InterPro" id="IPR023198">
    <property type="entry name" value="PGP-like_dom2"/>
</dbReference>
<keyword evidence="7" id="KW-1185">Reference proteome</keyword>
<evidence type="ECO:0000256" key="1">
    <source>
        <dbReference type="ARBA" id="ARBA00001946"/>
    </source>
</evidence>
<dbReference type="SFLD" id="SFLDS00003">
    <property type="entry name" value="Haloacid_Dehalogenase"/>
    <property type="match status" value="1"/>
</dbReference>
<dbReference type="SUPFAM" id="SSF56784">
    <property type="entry name" value="HAD-like"/>
    <property type="match status" value="1"/>
</dbReference>
<dbReference type="NCBIfam" id="TIGR01549">
    <property type="entry name" value="HAD-SF-IA-v1"/>
    <property type="match status" value="1"/>
</dbReference>
<dbReference type="CDD" id="cd07505">
    <property type="entry name" value="HAD_BPGM-like"/>
    <property type="match status" value="1"/>
</dbReference>
<dbReference type="InterPro" id="IPR051600">
    <property type="entry name" value="Beta-PGM-like"/>
</dbReference>
<keyword evidence="4" id="KW-0460">Magnesium</keyword>
<comment type="cofactor">
    <cofactor evidence="1">
        <name>Mg(2+)</name>
        <dbReference type="ChEBI" id="CHEBI:18420"/>
    </cofactor>
</comment>
<keyword evidence="5" id="KW-0119">Carbohydrate metabolism</keyword>
<evidence type="ECO:0000313" key="6">
    <source>
        <dbReference type="EMBL" id="SLN14225.1"/>
    </source>
</evidence>
<comment type="similarity">
    <text evidence="2">Belongs to the HAD-like hydrolase superfamily. CbbY/CbbZ/Gph/YieH family.</text>
</comment>
<dbReference type="PRINTS" id="PR00413">
    <property type="entry name" value="HADHALOGNASE"/>
</dbReference>
<evidence type="ECO:0000313" key="7">
    <source>
        <dbReference type="Proteomes" id="UP000193900"/>
    </source>
</evidence>
<evidence type="ECO:0000256" key="5">
    <source>
        <dbReference type="ARBA" id="ARBA00023277"/>
    </source>
</evidence>
<dbReference type="AlphaFoldDB" id="A0A1Y5RDQ0"/>
<dbReference type="Gene3D" id="1.10.150.240">
    <property type="entry name" value="Putative phosphatase, domain 2"/>
    <property type="match status" value="1"/>
</dbReference>
<evidence type="ECO:0000256" key="4">
    <source>
        <dbReference type="ARBA" id="ARBA00022842"/>
    </source>
</evidence>
<dbReference type="SFLD" id="SFLDG01129">
    <property type="entry name" value="C1.5:_HAD__Beta-PGM__Phosphata"/>
    <property type="match status" value="1"/>
</dbReference>